<reference evidence="2 3" key="1">
    <citation type="submission" date="2015-04" db="EMBL/GenBank/DDBJ databases">
        <title>Draft genome sequence of Rathayibacter toxicus strain FH-142 (AKA 70134 or CS 32), a Western Australian isolate.</title>
        <authorList>
            <consortium name="Consortium for Microbial Forensics and Genomics (microFORGE)"/>
            <person name="Knight B.M."/>
            <person name="Roberts D.P."/>
            <person name="Lin D."/>
            <person name="Hari K."/>
            <person name="Fletcher J."/>
            <person name="Melcher U."/>
            <person name="Blagden T."/>
            <person name="Luster D.G."/>
            <person name="Sechler A.J."/>
            <person name="Schneider W.L."/>
            <person name="Winegar R.A."/>
        </authorList>
    </citation>
    <scope>NUCLEOTIDE SEQUENCE [LARGE SCALE GENOMIC DNA]</scope>
    <source>
        <strain evidence="2 3">FH142</strain>
    </source>
</reference>
<keyword evidence="1" id="KW-0812">Transmembrane</keyword>
<proteinExistence type="predicted"/>
<dbReference type="EMBL" id="LBFI01000053">
    <property type="protein sequence ID" value="KKM44796.1"/>
    <property type="molecule type" value="Genomic_DNA"/>
</dbReference>
<evidence type="ECO:0000313" key="3">
    <source>
        <dbReference type="Proteomes" id="UP000052979"/>
    </source>
</evidence>
<keyword evidence="1" id="KW-0472">Membrane</keyword>
<dbReference type="RefSeq" id="WP_042734566.1">
    <property type="nucleotide sequence ID" value="NZ_CP010848.1"/>
</dbReference>
<dbReference type="eggNOG" id="COG4291">
    <property type="taxonomic scope" value="Bacteria"/>
</dbReference>
<keyword evidence="1" id="KW-1133">Transmembrane helix</keyword>
<feature type="transmembrane region" description="Helical" evidence="1">
    <location>
        <begin position="42"/>
        <end position="63"/>
    </location>
</feature>
<evidence type="ECO:0000256" key="1">
    <source>
        <dbReference type="SAM" id="Phobius"/>
    </source>
</evidence>
<comment type="caution">
    <text evidence="2">The sequence shown here is derived from an EMBL/GenBank/DDBJ whole genome shotgun (WGS) entry which is preliminary data.</text>
</comment>
<dbReference type="KEGG" id="rtc:APU90_01055"/>
<feature type="transmembrane region" description="Helical" evidence="1">
    <location>
        <begin position="208"/>
        <end position="229"/>
    </location>
</feature>
<organism evidence="2 3">
    <name type="scientific">Rathayibacter toxicus</name>
    <dbReference type="NCBI Taxonomy" id="145458"/>
    <lineage>
        <taxon>Bacteria</taxon>
        <taxon>Bacillati</taxon>
        <taxon>Actinomycetota</taxon>
        <taxon>Actinomycetes</taxon>
        <taxon>Micrococcales</taxon>
        <taxon>Microbacteriaceae</taxon>
        <taxon>Rathayibacter</taxon>
    </lineage>
</organism>
<feature type="transmembrane region" description="Helical" evidence="1">
    <location>
        <begin position="106"/>
        <end position="129"/>
    </location>
</feature>
<name>A0A0C5BGW7_9MICO</name>
<feature type="transmembrane region" description="Helical" evidence="1">
    <location>
        <begin position="19"/>
        <end position="36"/>
    </location>
</feature>
<dbReference type="AlphaFoldDB" id="A0A0C5BGW7"/>
<dbReference type="GeneID" id="93667275"/>
<dbReference type="KEGG" id="rtx:TI83_05420"/>
<protein>
    <recommendedName>
        <fullName evidence="4">DUF1345 domain-containing protein</fullName>
    </recommendedName>
</protein>
<evidence type="ECO:0008006" key="4">
    <source>
        <dbReference type="Google" id="ProtNLM"/>
    </source>
</evidence>
<accession>A0A0C5BGW7</accession>
<feature type="transmembrane region" description="Helical" evidence="1">
    <location>
        <begin position="75"/>
        <end position="100"/>
    </location>
</feature>
<evidence type="ECO:0000313" key="2">
    <source>
        <dbReference type="EMBL" id="KKM44796.1"/>
    </source>
</evidence>
<gene>
    <name evidence="2" type="ORF">VT73_09020</name>
</gene>
<sequence length="233" mass="24915">MTGTGDQGERARRRAENRWPASSAILVAVALNIVGHGDATSAVRLIAAGLTCALLVPLFIVNPRRLDTETRWSRGTSIALAVVLATANQVNVVAVVIALVDGSSDGPLLLLTALQVWVTNVVAYALLFWELDRGGPVARGTLPRNEFPAADFAFPQDTYGDTAAEVAITSSERADWRPGFVDYLYLSITNTMAFSPTDTMPLSARAKLLMVAESFTGFVLLALVISRAVNILN</sequence>
<dbReference type="Proteomes" id="UP000052979">
    <property type="component" value="Unassembled WGS sequence"/>
</dbReference>
<keyword evidence="3" id="KW-1185">Reference proteome</keyword>
<dbReference type="PATRIC" id="fig|145458.7.peg.1254"/>